<evidence type="ECO:0000313" key="3">
    <source>
        <dbReference type="EnsemblProtists" id="EKX31309"/>
    </source>
</evidence>
<feature type="compositionally biased region" description="Basic and acidic residues" evidence="1">
    <location>
        <begin position="7"/>
        <end position="60"/>
    </location>
</feature>
<feature type="compositionally biased region" description="Acidic residues" evidence="1">
    <location>
        <begin position="61"/>
        <end position="75"/>
    </location>
</feature>
<accession>L1I619</accession>
<evidence type="ECO:0000313" key="4">
    <source>
        <dbReference type="Proteomes" id="UP000011087"/>
    </source>
</evidence>
<evidence type="ECO:0000256" key="1">
    <source>
        <dbReference type="SAM" id="MobiDB-lite"/>
    </source>
</evidence>
<dbReference type="eggNOG" id="ENOG502SDEF">
    <property type="taxonomic scope" value="Eukaryota"/>
</dbReference>
<name>L1I619_GUITC</name>
<feature type="region of interest" description="Disordered" evidence="1">
    <location>
        <begin position="1"/>
        <end position="76"/>
    </location>
</feature>
<dbReference type="EnsemblProtists" id="EKX31309">
    <property type="protein sequence ID" value="EKX31309"/>
    <property type="gene ID" value="GUITHDRAFT_149387"/>
</dbReference>
<organism evidence="2">
    <name type="scientific">Guillardia theta (strain CCMP2712)</name>
    <name type="common">Cryptophyte</name>
    <dbReference type="NCBI Taxonomy" id="905079"/>
    <lineage>
        <taxon>Eukaryota</taxon>
        <taxon>Cryptophyceae</taxon>
        <taxon>Pyrenomonadales</taxon>
        <taxon>Geminigeraceae</taxon>
        <taxon>Guillardia</taxon>
    </lineage>
</organism>
<protein>
    <submittedName>
        <fullName evidence="2 3">Uncharacterized protein</fullName>
    </submittedName>
</protein>
<feature type="region of interest" description="Disordered" evidence="1">
    <location>
        <begin position="1167"/>
        <end position="1189"/>
    </location>
</feature>
<reference evidence="4" key="2">
    <citation type="submission" date="2012-11" db="EMBL/GenBank/DDBJ databases">
        <authorList>
            <person name="Kuo A."/>
            <person name="Curtis B.A."/>
            <person name="Tanifuji G."/>
            <person name="Burki F."/>
            <person name="Gruber A."/>
            <person name="Irimia M."/>
            <person name="Maruyama S."/>
            <person name="Arias M.C."/>
            <person name="Ball S.G."/>
            <person name="Gile G.H."/>
            <person name="Hirakawa Y."/>
            <person name="Hopkins J.F."/>
            <person name="Rensing S.A."/>
            <person name="Schmutz J."/>
            <person name="Symeonidi A."/>
            <person name="Elias M."/>
            <person name="Eveleigh R.J."/>
            <person name="Herman E.K."/>
            <person name="Klute M.J."/>
            <person name="Nakayama T."/>
            <person name="Obornik M."/>
            <person name="Reyes-Prieto A."/>
            <person name="Armbrust E.V."/>
            <person name="Aves S.J."/>
            <person name="Beiko R.G."/>
            <person name="Coutinho P."/>
            <person name="Dacks J.B."/>
            <person name="Durnford D.G."/>
            <person name="Fast N.M."/>
            <person name="Green B.R."/>
            <person name="Grisdale C."/>
            <person name="Hempe F."/>
            <person name="Henrissat B."/>
            <person name="Hoppner M.P."/>
            <person name="Ishida K.-I."/>
            <person name="Kim E."/>
            <person name="Koreny L."/>
            <person name="Kroth P.G."/>
            <person name="Liu Y."/>
            <person name="Malik S.-B."/>
            <person name="Maier U.G."/>
            <person name="McRose D."/>
            <person name="Mock T."/>
            <person name="Neilson J.A."/>
            <person name="Onodera N.T."/>
            <person name="Poole A.M."/>
            <person name="Pritham E.J."/>
            <person name="Richards T.A."/>
            <person name="Rocap G."/>
            <person name="Roy S.W."/>
            <person name="Sarai C."/>
            <person name="Schaack S."/>
            <person name="Shirato S."/>
            <person name="Slamovits C.H."/>
            <person name="Spencer D.F."/>
            <person name="Suzuki S."/>
            <person name="Worden A.Z."/>
            <person name="Zauner S."/>
            <person name="Barry K."/>
            <person name="Bell C."/>
            <person name="Bharti A.K."/>
            <person name="Crow J.A."/>
            <person name="Grimwood J."/>
            <person name="Kramer R."/>
            <person name="Lindquist E."/>
            <person name="Lucas S."/>
            <person name="Salamov A."/>
            <person name="McFadden G.I."/>
            <person name="Lane C.E."/>
            <person name="Keeling P.J."/>
            <person name="Gray M.W."/>
            <person name="Grigoriev I.V."/>
            <person name="Archibald J.M."/>
        </authorList>
    </citation>
    <scope>NUCLEOTIDE SEQUENCE</scope>
    <source>
        <strain evidence="4">CCMP2712</strain>
    </source>
</reference>
<gene>
    <name evidence="2" type="ORF">GUITHDRAFT_149387</name>
</gene>
<dbReference type="EMBL" id="JH993306">
    <property type="protein sequence ID" value="EKX31309.1"/>
    <property type="molecule type" value="Genomic_DNA"/>
</dbReference>
<reference evidence="2 4" key="1">
    <citation type="journal article" date="2012" name="Nature">
        <title>Algal genomes reveal evolutionary mosaicism and the fate of nucleomorphs.</title>
        <authorList>
            <consortium name="DOE Joint Genome Institute"/>
            <person name="Curtis B.A."/>
            <person name="Tanifuji G."/>
            <person name="Burki F."/>
            <person name="Gruber A."/>
            <person name="Irimia M."/>
            <person name="Maruyama S."/>
            <person name="Arias M.C."/>
            <person name="Ball S.G."/>
            <person name="Gile G.H."/>
            <person name="Hirakawa Y."/>
            <person name="Hopkins J.F."/>
            <person name="Kuo A."/>
            <person name="Rensing S.A."/>
            <person name="Schmutz J."/>
            <person name="Symeonidi A."/>
            <person name="Elias M."/>
            <person name="Eveleigh R.J."/>
            <person name="Herman E.K."/>
            <person name="Klute M.J."/>
            <person name="Nakayama T."/>
            <person name="Obornik M."/>
            <person name="Reyes-Prieto A."/>
            <person name="Armbrust E.V."/>
            <person name="Aves S.J."/>
            <person name="Beiko R.G."/>
            <person name="Coutinho P."/>
            <person name="Dacks J.B."/>
            <person name="Durnford D.G."/>
            <person name="Fast N.M."/>
            <person name="Green B.R."/>
            <person name="Grisdale C.J."/>
            <person name="Hempel F."/>
            <person name="Henrissat B."/>
            <person name="Hoppner M.P."/>
            <person name="Ishida K."/>
            <person name="Kim E."/>
            <person name="Koreny L."/>
            <person name="Kroth P.G."/>
            <person name="Liu Y."/>
            <person name="Malik S.B."/>
            <person name="Maier U.G."/>
            <person name="McRose D."/>
            <person name="Mock T."/>
            <person name="Neilson J.A."/>
            <person name="Onodera N.T."/>
            <person name="Poole A.M."/>
            <person name="Pritham E.J."/>
            <person name="Richards T.A."/>
            <person name="Rocap G."/>
            <person name="Roy S.W."/>
            <person name="Sarai C."/>
            <person name="Schaack S."/>
            <person name="Shirato S."/>
            <person name="Slamovits C.H."/>
            <person name="Spencer D.F."/>
            <person name="Suzuki S."/>
            <person name="Worden A.Z."/>
            <person name="Zauner S."/>
            <person name="Barry K."/>
            <person name="Bell C."/>
            <person name="Bharti A.K."/>
            <person name="Crow J.A."/>
            <person name="Grimwood J."/>
            <person name="Kramer R."/>
            <person name="Lindquist E."/>
            <person name="Lucas S."/>
            <person name="Salamov A."/>
            <person name="McFadden G.I."/>
            <person name="Lane C.E."/>
            <person name="Keeling P.J."/>
            <person name="Gray M.W."/>
            <person name="Grigoriev I.V."/>
            <person name="Archibald J.M."/>
        </authorList>
    </citation>
    <scope>NUCLEOTIDE SEQUENCE</scope>
    <source>
        <strain evidence="2 4">CCMP2712</strain>
    </source>
</reference>
<dbReference type="OrthoDB" id="9896179at2759"/>
<dbReference type="RefSeq" id="XP_005818289.1">
    <property type="nucleotide sequence ID" value="XM_005818232.1"/>
</dbReference>
<dbReference type="Proteomes" id="UP000011087">
    <property type="component" value="Unassembled WGS sequence"/>
</dbReference>
<reference evidence="3" key="3">
    <citation type="submission" date="2015-06" db="UniProtKB">
        <authorList>
            <consortium name="EnsemblProtists"/>
        </authorList>
    </citation>
    <scope>IDENTIFICATION</scope>
</reference>
<proteinExistence type="predicted"/>
<sequence>MMRGEHRKVMVKVEVKEEAKEEARDVMMQEGSSTEHTEDGQPSGQERELKRRRIDGSRSDDETDESAGEEHEETEVPNFYSTRIVQLRNLLQDIDVMVPQSRRQELGGLTELCFQLQQMVQKSKVCLLGTNGVGKSYLINVWLMITSCLPSEYEQWNWNQKSSLIHENVKSFLEKTGLTKDDVKRIDDTTSSRTNDIDDMIGSLTNIIHPERTGLSGDGQAYLLPSQELGTSNTTCAITLIHSKCFCMLVEYRSKEELLKDADQWLLQPRCRESEPDYDDTLQEEEIQSWIDRYNAVVADQYSASEFGIVPEYVKSIDDVQMKPELEKLAGRRNLYVGKGRDLHNDRAFIRELLVNLQNSEEFKVAVKSVIVGVPSAILEEVDQLTDCPGTNEKDTFLKAATRSAIEDHDVIVILADKALQAQESSMKPLCKSEFLKNMVRHPERFKIVVFFCNENSKNLVKWSQQIIGDSVKDQPNREVMLSKSKVYMYQILVQACQKARLDRVIERAKEISESILYTHIYPSLYAAIEFDKTWRDQNAPELSRIFNYIDSETMMGVFRKLHARNLSKAAPNLFERIQTFMDELLRNESQASAVSPVQADTALLEGAREFKKLFKFHSRTIKQVKQKTLPLVEGLRKHFLGSEHVPEQRNHQVEKLEDRIRTFINKDRNGAFEKNFVEFFSALVDELDIRENNKVWMSSKWAGRGEECHFYPQISGFFDESLQYEHLKEVLTQFLSEMVADGIKMMEEFMSGDFFPEYKKSANFPMLLKQYIKETLVDDQLAKAKERFFDFGSVTQKLSKSNFETKIISEATQKAIKKYLKELEKDLKTLTIVEYKANLKAGAQRLLAYFSDLCLEQLMKKAEYAYTLLVSRFITLSKRNQPPRISFPIACYEFATYVLTNSGEDCKPLTQDVIDLPTICRQMTECIPRTQADKYEEVVGREVAEAMARRRMHRELDGSQREHGNLLLGPSLKPIKDRVSQSATMLQLPLAIEADKVEDMLRELKQNKLKVWPSTEKVNAGESGSMCLFEAIAHNRWEGEMHLKEKMMQLKILFCLEMSRSNETAESRAEFAETYRHVIPQHLDWKRDWKSYLQEAEKDDWAGDFLCLAVLMERLFKQPCNALVWCPGMPSVLKTNDKLEPYYRFAVLSQENGHYDFRMVTSKDRRLEEPQNQEELQGAEEPQEKGRERYTLRSRAPSAMLLFTFKVLECDRFEDLCSMALELGIKIHIPRSQLLAIDKDRPGSQRMTDLNMYIKEMCVKKSSLFQVGKPGQHRKRRDIEEDPSLDQLVRLAQLLQNDEVVIVVAEEDEKVYGDCMKARVPVFPSGFGSRRGRTGSGAVSMSDLLQRLQSRSPEAPADRVKFLQEQWDEKCGKKRKISQEGAAGC</sequence>
<dbReference type="HOGENOM" id="CLU_255295_0_0_1"/>
<evidence type="ECO:0000313" key="2">
    <source>
        <dbReference type="EMBL" id="EKX31309.1"/>
    </source>
</evidence>
<dbReference type="PaxDb" id="55529-EKX31309"/>
<dbReference type="GeneID" id="17288030"/>
<keyword evidence="4" id="KW-1185">Reference proteome</keyword>
<dbReference type="KEGG" id="gtt:GUITHDRAFT_149387"/>